<gene>
    <name evidence="2" type="ORF">NGB36_04485</name>
</gene>
<proteinExistence type="predicted"/>
<accession>A0ABT1PRV9</accession>
<dbReference type="Proteomes" id="UP001057702">
    <property type="component" value="Unassembled WGS sequence"/>
</dbReference>
<keyword evidence="1" id="KW-0472">Membrane</keyword>
<evidence type="ECO:0000313" key="2">
    <source>
        <dbReference type="EMBL" id="MCQ4079868.1"/>
    </source>
</evidence>
<keyword evidence="3" id="KW-1185">Reference proteome</keyword>
<feature type="transmembrane region" description="Helical" evidence="1">
    <location>
        <begin position="31"/>
        <end position="49"/>
    </location>
</feature>
<dbReference type="RefSeq" id="WP_255918730.1">
    <property type="nucleotide sequence ID" value="NZ_JANFNG010000002.1"/>
</dbReference>
<dbReference type="EMBL" id="JANFNG010000002">
    <property type="protein sequence ID" value="MCQ4079868.1"/>
    <property type="molecule type" value="Genomic_DNA"/>
</dbReference>
<name>A0ABT1PRV9_9ACTN</name>
<sequence length="52" mass="5290">MPGSARATAVLTVVALVAACAYSVTLGGNGWLWSGWVLLLLLTAGSLATRDD</sequence>
<keyword evidence="1" id="KW-1133">Transmembrane helix</keyword>
<keyword evidence="1" id="KW-0812">Transmembrane</keyword>
<dbReference type="PROSITE" id="PS51257">
    <property type="entry name" value="PROKAR_LIPOPROTEIN"/>
    <property type="match status" value="1"/>
</dbReference>
<protein>
    <recommendedName>
        <fullName evidence="4">Integral membrane protein</fullName>
    </recommendedName>
</protein>
<comment type="caution">
    <text evidence="2">The sequence shown here is derived from an EMBL/GenBank/DDBJ whole genome shotgun (WGS) entry which is preliminary data.</text>
</comment>
<evidence type="ECO:0000256" key="1">
    <source>
        <dbReference type="SAM" id="Phobius"/>
    </source>
</evidence>
<organism evidence="2 3">
    <name type="scientific">Streptomyces humicola</name>
    <dbReference type="NCBI Taxonomy" id="2953240"/>
    <lineage>
        <taxon>Bacteria</taxon>
        <taxon>Bacillati</taxon>
        <taxon>Actinomycetota</taxon>
        <taxon>Actinomycetes</taxon>
        <taxon>Kitasatosporales</taxon>
        <taxon>Streptomycetaceae</taxon>
        <taxon>Streptomyces</taxon>
    </lineage>
</organism>
<reference evidence="2" key="1">
    <citation type="submission" date="2022-06" db="EMBL/GenBank/DDBJ databases">
        <title>Draft genome sequence of Streptomyces sp. RB6PN25 isolated from peat swamp forest in Thailand.</title>
        <authorList>
            <person name="Duangmal K."/>
            <person name="Klaysubun C."/>
        </authorList>
    </citation>
    <scope>NUCLEOTIDE SEQUENCE</scope>
    <source>
        <strain evidence="2">RB6PN25</strain>
    </source>
</reference>
<evidence type="ECO:0008006" key="4">
    <source>
        <dbReference type="Google" id="ProtNLM"/>
    </source>
</evidence>
<evidence type="ECO:0000313" key="3">
    <source>
        <dbReference type="Proteomes" id="UP001057702"/>
    </source>
</evidence>